<evidence type="ECO:0000313" key="3">
    <source>
        <dbReference type="EMBL" id="MDE5419176.1"/>
    </source>
</evidence>
<protein>
    <submittedName>
        <fullName evidence="3">DUF2007 domain-containing protein</fullName>
    </submittedName>
</protein>
<dbReference type="SUPFAM" id="SSF54913">
    <property type="entry name" value="GlnB-like"/>
    <property type="match status" value="1"/>
</dbReference>
<name>A0ABT5VV32_9BACT</name>
<evidence type="ECO:0000256" key="1">
    <source>
        <dbReference type="SAM" id="Phobius"/>
    </source>
</evidence>
<comment type="caution">
    <text evidence="3">The sequence shown here is derived from an EMBL/GenBank/DDBJ whole genome shotgun (WGS) entry which is preliminary data.</text>
</comment>
<dbReference type="InterPro" id="IPR011322">
    <property type="entry name" value="N-reg_PII-like_a/b"/>
</dbReference>
<dbReference type="InterPro" id="IPR018551">
    <property type="entry name" value="DUF2007"/>
</dbReference>
<feature type="transmembrane region" description="Helical" evidence="1">
    <location>
        <begin position="112"/>
        <end position="130"/>
    </location>
</feature>
<reference evidence="3 4" key="1">
    <citation type="submission" date="2022-01" db="EMBL/GenBank/DDBJ databases">
        <title>Labilibaculum sp. nov, a marine bacterium isolated from Antarctica.</title>
        <authorList>
            <person name="Dai W."/>
        </authorList>
    </citation>
    <scope>NUCLEOTIDE SEQUENCE [LARGE SCALE GENOMIC DNA]</scope>
    <source>
        <strain evidence="3 4">DW002</strain>
    </source>
</reference>
<gene>
    <name evidence="3" type="ORF">L3049_14340</name>
</gene>
<accession>A0ABT5VV32</accession>
<organism evidence="3 4">
    <name type="scientific">Paralabilibaculum antarcticum</name>
    <dbReference type="NCBI Taxonomy" id="2912572"/>
    <lineage>
        <taxon>Bacteria</taxon>
        <taxon>Pseudomonadati</taxon>
        <taxon>Bacteroidota</taxon>
        <taxon>Bacteroidia</taxon>
        <taxon>Marinilabiliales</taxon>
        <taxon>Marinifilaceae</taxon>
        <taxon>Paralabilibaculum</taxon>
    </lineage>
</organism>
<proteinExistence type="predicted"/>
<sequence>MNNWRTVLTTMLPQDAHMAKAYLESLGVEVLIKDELTAQVDNFCSNAIGGVKLLVHESNFENSVQLLRDGGYICEADLQVGRDIENIKISLDTNKEICPNCKSDNIGRVREPNYLILITFFLLGILFPLFRRSYKCFDCDKEWKYIR</sequence>
<keyword evidence="4" id="KW-1185">Reference proteome</keyword>
<dbReference type="Pfam" id="PF09413">
    <property type="entry name" value="DUF2007"/>
    <property type="match status" value="1"/>
</dbReference>
<keyword evidence="1" id="KW-1133">Transmembrane helix</keyword>
<evidence type="ECO:0000313" key="4">
    <source>
        <dbReference type="Proteomes" id="UP001528920"/>
    </source>
</evidence>
<feature type="domain" description="DUF2007" evidence="2">
    <location>
        <begin position="4"/>
        <end position="69"/>
    </location>
</feature>
<dbReference type="RefSeq" id="WP_275110505.1">
    <property type="nucleotide sequence ID" value="NZ_JAKJSC010000002.1"/>
</dbReference>
<keyword evidence="1" id="KW-0472">Membrane</keyword>
<keyword evidence="1" id="KW-0812">Transmembrane</keyword>
<dbReference type="Proteomes" id="UP001528920">
    <property type="component" value="Unassembled WGS sequence"/>
</dbReference>
<evidence type="ECO:0000259" key="2">
    <source>
        <dbReference type="Pfam" id="PF09413"/>
    </source>
</evidence>
<dbReference type="EMBL" id="JAKJSC010000002">
    <property type="protein sequence ID" value="MDE5419176.1"/>
    <property type="molecule type" value="Genomic_DNA"/>
</dbReference>